<evidence type="ECO:0000256" key="2">
    <source>
        <dbReference type="ARBA" id="ARBA00023163"/>
    </source>
</evidence>
<dbReference type="Pfam" id="PF08279">
    <property type="entry name" value="HTH_11"/>
    <property type="match status" value="1"/>
</dbReference>
<dbReference type="PANTHER" id="PTHR34580:SF9">
    <property type="entry name" value="SLL5097 PROTEIN"/>
    <property type="match status" value="1"/>
</dbReference>
<evidence type="ECO:0000256" key="1">
    <source>
        <dbReference type="ARBA" id="ARBA00023015"/>
    </source>
</evidence>
<evidence type="ECO:0000313" key="4">
    <source>
        <dbReference type="EMBL" id="CAG7646824.1"/>
    </source>
</evidence>
<dbReference type="Pfam" id="PF13280">
    <property type="entry name" value="WYL"/>
    <property type="match status" value="1"/>
</dbReference>
<dbReference type="InterPro" id="IPR026881">
    <property type="entry name" value="WYL_dom"/>
</dbReference>
<keyword evidence="5" id="KW-1185">Reference proteome</keyword>
<dbReference type="InterPro" id="IPR057727">
    <property type="entry name" value="WCX_dom"/>
</dbReference>
<dbReference type="PANTHER" id="PTHR34580">
    <property type="match status" value="1"/>
</dbReference>
<dbReference type="SMART" id="SM00420">
    <property type="entry name" value="HTH_DEOR"/>
    <property type="match status" value="1"/>
</dbReference>
<dbReference type="PIRSF" id="PIRSF016838">
    <property type="entry name" value="PafC"/>
    <property type="match status" value="1"/>
</dbReference>
<keyword evidence="1" id="KW-0805">Transcription regulation</keyword>
<dbReference type="PROSITE" id="PS52050">
    <property type="entry name" value="WYL"/>
    <property type="match status" value="1"/>
</dbReference>
<feature type="domain" description="HTH deoR-type" evidence="3">
    <location>
        <begin position="3"/>
        <end position="61"/>
    </location>
</feature>
<dbReference type="PROSITE" id="PS51000">
    <property type="entry name" value="HTH_DEOR_2"/>
    <property type="match status" value="1"/>
</dbReference>
<dbReference type="Pfam" id="PF25583">
    <property type="entry name" value="WCX"/>
    <property type="match status" value="1"/>
</dbReference>
<accession>A0A916NRE2</accession>
<sequence length="316" mass="36139">MLKSQRLIQLIMVINVKKSFTVPELAKEFGLSTRTITRDLEELSTLGVPIYSVQGRGGGYRLLRERMLPPITFTESEAVAMFFACQSLEFFGSLPFGEGAATALNKFYHYLPADVRQQIERLRNKVAIWSPFRSMSSSVLQTLLQAVMLRSAVTITYKSGTEESTRDIQPIGLYASQGYWYCPAFCFRRYAYRLFRADRILTATTNPSIQCLDEVDERTVKDWDKAEWLAKPKKDFVVSFTPSGVQAVLSNGRFAPYLEMRDDASALARIQVPVDNISFYVNMIWALGEEAEIVEPPEAVEMIRQRIKRMNNKYNR</sequence>
<organism evidence="4 5">
    <name type="scientific">Paenibacillus solanacearum</name>
    <dbReference type="NCBI Taxonomy" id="2048548"/>
    <lineage>
        <taxon>Bacteria</taxon>
        <taxon>Bacillati</taxon>
        <taxon>Bacillota</taxon>
        <taxon>Bacilli</taxon>
        <taxon>Bacillales</taxon>
        <taxon>Paenibacillaceae</taxon>
        <taxon>Paenibacillus</taxon>
    </lineage>
</organism>
<dbReference type="GO" id="GO:0003700">
    <property type="term" value="F:DNA-binding transcription factor activity"/>
    <property type="evidence" value="ECO:0007669"/>
    <property type="project" value="InterPro"/>
</dbReference>
<keyword evidence="2" id="KW-0804">Transcription</keyword>
<evidence type="ECO:0000313" key="5">
    <source>
        <dbReference type="Proteomes" id="UP000693672"/>
    </source>
</evidence>
<name>A0A916NRE2_9BACL</name>
<dbReference type="Proteomes" id="UP000693672">
    <property type="component" value="Unassembled WGS sequence"/>
</dbReference>
<dbReference type="EMBL" id="CAJVAS010000036">
    <property type="protein sequence ID" value="CAG7646824.1"/>
    <property type="molecule type" value="Genomic_DNA"/>
</dbReference>
<dbReference type="AlphaFoldDB" id="A0A916NRE2"/>
<evidence type="ECO:0000259" key="3">
    <source>
        <dbReference type="PROSITE" id="PS51000"/>
    </source>
</evidence>
<proteinExistence type="predicted"/>
<comment type="caution">
    <text evidence="4">The sequence shown here is derived from an EMBL/GenBank/DDBJ whole genome shotgun (WGS) entry which is preliminary data.</text>
</comment>
<protein>
    <recommendedName>
        <fullName evidence="3">HTH deoR-type domain-containing protein</fullName>
    </recommendedName>
</protein>
<dbReference type="InterPro" id="IPR028349">
    <property type="entry name" value="PafC-like"/>
</dbReference>
<reference evidence="4" key="1">
    <citation type="submission" date="2021-06" db="EMBL/GenBank/DDBJ databases">
        <authorList>
            <person name="Criscuolo A."/>
        </authorList>
    </citation>
    <scope>NUCLEOTIDE SEQUENCE</scope>
    <source>
        <strain evidence="4">CIP111600</strain>
    </source>
</reference>
<dbReference type="RefSeq" id="WP_218094970.1">
    <property type="nucleotide sequence ID" value="NZ_CAJVAS010000036.1"/>
</dbReference>
<dbReference type="InterPro" id="IPR013196">
    <property type="entry name" value="HTH_11"/>
</dbReference>
<dbReference type="InterPro" id="IPR051534">
    <property type="entry name" value="CBASS_pafABC_assoc_protein"/>
</dbReference>
<gene>
    <name evidence="4" type="ORF">PAESOLCIP111_05249</name>
</gene>
<dbReference type="InterPro" id="IPR001034">
    <property type="entry name" value="DeoR_HTH"/>
</dbReference>